<evidence type="ECO:0000256" key="3">
    <source>
        <dbReference type="ARBA" id="ARBA00022723"/>
    </source>
</evidence>
<dbReference type="GO" id="GO:0003677">
    <property type="term" value="F:DNA binding"/>
    <property type="evidence" value="ECO:0007669"/>
    <property type="project" value="UniProtKB-KW"/>
</dbReference>
<dbReference type="InterPro" id="IPR002732">
    <property type="entry name" value="Hjc"/>
</dbReference>
<proteinExistence type="predicted"/>
<reference evidence="12 14" key="2">
    <citation type="journal article" date="2017" name="BMC Genomics">
        <title>Genomic analysis of methanogenic archaea reveals a shift towards energy conservation.</title>
        <authorList>
            <person name="Gilmore S.P."/>
            <person name="Henske J.K."/>
            <person name="Sexton J.A."/>
            <person name="Solomon K.V."/>
            <person name="Seppala S."/>
            <person name="Yoo J.I."/>
            <person name="Huyett L.M."/>
            <person name="Pressman A."/>
            <person name="Cogan J.Z."/>
            <person name="Kivenson V."/>
            <person name="Peng X."/>
            <person name="Tan Y."/>
            <person name="Valentine D.L."/>
            <person name="O'Malley M.A."/>
        </authorList>
    </citation>
    <scope>NUCLEOTIDE SEQUENCE [LARGE SCALE GENOMIC DNA]</scope>
    <source>
        <strain evidence="12 14">1R-7</strain>
    </source>
</reference>
<evidence type="ECO:0000256" key="11">
    <source>
        <dbReference type="ARBA" id="ARBA00029354"/>
    </source>
</evidence>
<gene>
    <name evidence="12" type="ORF">ASJ82_08200</name>
    <name evidence="13" type="ORF">MSCUN_09570</name>
</gene>
<keyword evidence="6" id="KW-0378">Hydrolase</keyword>
<evidence type="ECO:0000256" key="2">
    <source>
        <dbReference type="ARBA" id="ARBA00022722"/>
    </source>
</evidence>
<evidence type="ECO:0000256" key="9">
    <source>
        <dbReference type="ARBA" id="ARBA00023172"/>
    </source>
</evidence>
<dbReference type="InterPro" id="IPR014428">
    <property type="entry name" value="Hjc_arc"/>
</dbReference>
<keyword evidence="5" id="KW-0227">DNA damage</keyword>
<evidence type="ECO:0000313" key="13">
    <source>
        <dbReference type="EMBL" id="PWL08026.1"/>
    </source>
</evidence>
<name>A0A2A2HE94_9EURY</name>
<evidence type="ECO:0000256" key="6">
    <source>
        <dbReference type="ARBA" id="ARBA00022801"/>
    </source>
</evidence>
<dbReference type="PANTHER" id="PTHR39651">
    <property type="entry name" value="HOLLIDAY JUNCTION RESOLVASE HJC"/>
    <property type="match status" value="1"/>
</dbReference>
<dbReference type="EMBL" id="LMVN01000011">
    <property type="protein sequence ID" value="PAV07648.1"/>
    <property type="molecule type" value="Genomic_DNA"/>
</dbReference>
<keyword evidence="14" id="KW-1185">Reference proteome</keyword>
<sequence>MKSSKNDHIYIRSEQVEELVHFSHGFGATPIVVAKFTWKPYKVFDIIELETTDSGTYAIHKKNIDKQFNLNDYITNLRG</sequence>
<keyword evidence="9" id="KW-0233">DNA recombination</keyword>
<organism evidence="12 14">
    <name type="scientific">Methanosphaera cuniculi</name>
    <dbReference type="NCBI Taxonomy" id="1077256"/>
    <lineage>
        <taxon>Archaea</taxon>
        <taxon>Methanobacteriati</taxon>
        <taxon>Methanobacteriota</taxon>
        <taxon>Methanomada group</taxon>
        <taxon>Methanobacteria</taxon>
        <taxon>Methanobacteriales</taxon>
        <taxon>Methanobacteriaceae</taxon>
        <taxon>Methanosphaera</taxon>
    </lineage>
</organism>
<protein>
    <submittedName>
        <fullName evidence="13">Archaeal holliday junction resolvase</fullName>
    </submittedName>
</protein>
<dbReference type="GO" id="GO:0006281">
    <property type="term" value="P:DNA repair"/>
    <property type="evidence" value="ECO:0007669"/>
    <property type="project" value="UniProtKB-KW"/>
</dbReference>
<dbReference type="GO" id="GO:0008821">
    <property type="term" value="F:crossover junction DNA endonuclease activity"/>
    <property type="evidence" value="ECO:0007669"/>
    <property type="project" value="UniProtKB-EC"/>
</dbReference>
<dbReference type="Gene3D" id="3.40.1350.10">
    <property type="match status" value="1"/>
</dbReference>
<evidence type="ECO:0000256" key="8">
    <source>
        <dbReference type="ARBA" id="ARBA00023125"/>
    </source>
</evidence>
<keyword evidence="10" id="KW-0234">DNA repair</keyword>
<evidence type="ECO:0000256" key="7">
    <source>
        <dbReference type="ARBA" id="ARBA00022842"/>
    </source>
</evidence>
<comment type="cofactor">
    <cofactor evidence="1">
        <name>Mg(2+)</name>
        <dbReference type="ChEBI" id="CHEBI:18420"/>
    </cofactor>
</comment>
<accession>A0A2A2HE94</accession>
<evidence type="ECO:0000256" key="10">
    <source>
        <dbReference type="ARBA" id="ARBA00023204"/>
    </source>
</evidence>
<keyword evidence="4" id="KW-0255">Endonuclease</keyword>
<dbReference type="Proteomes" id="UP000246004">
    <property type="component" value="Unassembled WGS sequence"/>
</dbReference>
<keyword evidence="2" id="KW-0540">Nuclease</keyword>
<dbReference type="SUPFAM" id="SSF52980">
    <property type="entry name" value="Restriction endonuclease-like"/>
    <property type="match status" value="1"/>
</dbReference>
<dbReference type="InterPro" id="IPR011335">
    <property type="entry name" value="Restrct_endonuc-II-like"/>
</dbReference>
<dbReference type="AlphaFoldDB" id="A0A2A2HE94"/>
<evidence type="ECO:0000313" key="14">
    <source>
        <dbReference type="Proteomes" id="UP000217528"/>
    </source>
</evidence>
<evidence type="ECO:0000256" key="4">
    <source>
        <dbReference type="ARBA" id="ARBA00022759"/>
    </source>
</evidence>
<dbReference type="GO" id="GO:0006310">
    <property type="term" value="P:DNA recombination"/>
    <property type="evidence" value="ECO:0007669"/>
    <property type="project" value="UniProtKB-KW"/>
</dbReference>
<dbReference type="GO" id="GO:0046872">
    <property type="term" value="F:metal ion binding"/>
    <property type="evidence" value="ECO:0007669"/>
    <property type="project" value="UniProtKB-KW"/>
</dbReference>
<dbReference type="PANTHER" id="PTHR39651:SF1">
    <property type="entry name" value="HOLLIDAY JUNCTION RESOLVASE HJC"/>
    <property type="match status" value="1"/>
</dbReference>
<evidence type="ECO:0000313" key="15">
    <source>
        <dbReference type="Proteomes" id="UP000246004"/>
    </source>
</evidence>
<dbReference type="Proteomes" id="UP000217528">
    <property type="component" value="Unassembled WGS sequence"/>
</dbReference>
<dbReference type="InterPro" id="IPR011856">
    <property type="entry name" value="tRNA_endonuc-like_dom_sf"/>
</dbReference>
<keyword evidence="8" id="KW-0238">DNA-binding</keyword>
<evidence type="ECO:0000256" key="1">
    <source>
        <dbReference type="ARBA" id="ARBA00001946"/>
    </source>
</evidence>
<keyword evidence="3" id="KW-0479">Metal-binding</keyword>
<comment type="catalytic activity">
    <reaction evidence="11">
        <text>Endonucleolytic cleavage at a junction such as a reciprocal single-stranded crossover between two homologous DNA duplexes (Holliday junction).</text>
        <dbReference type="EC" id="3.1.21.10"/>
    </reaction>
</comment>
<evidence type="ECO:0000256" key="5">
    <source>
        <dbReference type="ARBA" id="ARBA00022763"/>
    </source>
</evidence>
<comment type="caution">
    <text evidence="12">The sequence shown here is derived from an EMBL/GenBank/DDBJ whole genome shotgun (WGS) entry which is preliminary data.</text>
</comment>
<evidence type="ECO:0000313" key="12">
    <source>
        <dbReference type="EMBL" id="PAV07648.1"/>
    </source>
</evidence>
<dbReference type="Pfam" id="PF01870">
    <property type="entry name" value="Hjc"/>
    <property type="match status" value="1"/>
</dbReference>
<dbReference type="EMBL" id="LWMS01000031">
    <property type="protein sequence ID" value="PWL08026.1"/>
    <property type="molecule type" value="Genomic_DNA"/>
</dbReference>
<keyword evidence="7" id="KW-0460">Magnesium</keyword>
<reference evidence="13 15" key="1">
    <citation type="submission" date="2016-04" db="EMBL/GenBank/DDBJ databases">
        <title>Genome sequence of Methanosphaera cuniculi DSM 4103.</title>
        <authorList>
            <person name="Poehlein A."/>
            <person name="Seedorf H."/>
            <person name="Daniel R."/>
        </authorList>
    </citation>
    <scope>NUCLEOTIDE SEQUENCE [LARGE SCALE GENOMIC DNA]</scope>
    <source>
        <strain evidence="13 15">DSM 4103</strain>
    </source>
</reference>